<comment type="caution">
    <text evidence="1">The sequence shown here is derived from an EMBL/GenBank/DDBJ whole genome shotgun (WGS) entry which is preliminary data.</text>
</comment>
<reference evidence="1" key="1">
    <citation type="journal article" date="2021" name="Sci. Adv.">
        <title>The American lobster genome reveals insights on longevity, neural, and immune adaptations.</title>
        <authorList>
            <person name="Polinski J.M."/>
            <person name="Zimin A.V."/>
            <person name="Clark K.F."/>
            <person name="Kohn A.B."/>
            <person name="Sadowski N."/>
            <person name="Timp W."/>
            <person name="Ptitsyn A."/>
            <person name="Khanna P."/>
            <person name="Romanova D.Y."/>
            <person name="Williams P."/>
            <person name="Greenwood S.J."/>
            <person name="Moroz L.L."/>
            <person name="Walt D.R."/>
            <person name="Bodnar A.G."/>
        </authorList>
    </citation>
    <scope>NUCLEOTIDE SEQUENCE</scope>
    <source>
        <strain evidence="1">GMGI-L3</strain>
    </source>
</reference>
<protein>
    <submittedName>
        <fullName evidence="1">Putative extensin-like 7</fullName>
    </submittedName>
</protein>
<gene>
    <name evidence="1" type="ORF">Hamer_G010506</name>
</gene>
<name>A0A8J5MXP4_HOMAM</name>
<dbReference type="EMBL" id="JAHLQT010022185">
    <property type="protein sequence ID" value="KAG7166834.1"/>
    <property type="molecule type" value="Genomic_DNA"/>
</dbReference>
<sequence>MPLELKFVMVEENDEVTVSICSPVVITRDTHILKSAGECTGNASESLMGSEGESFCPDGRDEGSNDPCWWCSDPSSCEAAFLTSSTPVWGDTPLKSVKIWARPLEYQFECYGEPLVEMAVTSWYSREWKVGAIVSGTCISGYLSDGNLFLTIECTFDGWEVKPPCVYGNCIEHIPVLFHTSLSSSLFHTSPSSSLFHTFPSSSLFHTFPSSSLFHTFPSSSLFHTFPSSSLFHTFPSSSLFHC</sequence>
<dbReference type="Proteomes" id="UP000747542">
    <property type="component" value="Unassembled WGS sequence"/>
</dbReference>
<accession>A0A8J5MXP4</accession>
<dbReference type="AlphaFoldDB" id="A0A8J5MXP4"/>
<evidence type="ECO:0000313" key="1">
    <source>
        <dbReference type="EMBL" id="KAG7166834.1"/>
    </source>
</evidence>
<organism evidence="1 2">
    <name type="scientific">Homarus americanus</name>
    <name type="common">American lobster</name>
    <dbReference type="NCBI Taxonomy" id="6706"/>
    <lineage>
        <taxon>Eukaryota</taxon>
        <taxon>Metazoa</taxon>
        <taxon>Ecdysozoa</taxon>
        <taxon>Arthropoda</taxon>
        <taxon>Crustacea</taxon>
        <taxon>Multicrustacea</taxon>
        <taxon>Malacostraca</taxon>
        <taxon>Eumalacostraca</taxon>
        <taxon>Eucarida</taxon>
        <taxon>Decapoda</taxon>
        <taxon>Pleocyemata</taxon>
        <taxon>Astacidea</taxon>
        <taxon>Nephropoidea</taxon>
        <taxon>Nephropidae</taxon>
        <taxon>Homarus</taxon>
    </lineage>
</organism>
<proteinExistence type="predicted"/>
<evidence type="ECO:0000313" key="2">
    <source>
        <dbReference type="Proteomes" id="UP000747542"/>
    </source>
</evidence>
<keyword evidence="2" id="KW-1185">Reference proteome</keyword>